<dbReference type="EMBL" id="MU006242">
    <property type="protein sequence ID" value="KAF2820126.1"/>
    <property type="molecule type" value="Genomic_DNA"/>
</dbReference>
<name>A0A6A6ZGL1_9PLEO</name>
<protein>
    <submittedName>
        <fullName evidence="2">Uncharacterized protein</fullName>
    </submittedName>
</protein>
<dbReference type="Proteomes" id="UP000799424">
    <property type="component" value="Unassembled WGS sequence"/>
</dbReference>
<accession>A0A6A6ZGL1</accession>
<proteinExistence type="predicted"/>
<sequence>MGVPSTPASNAIIYLTYGAFLILGCYVAWRLRNQSKLEWLSSNRTQKGVPLALNFIASGECARAPTLRA</sequence>
<evidence type="ECO:0000313" key="2">
    <source>
        <dbReference type="EMBL" id="KAF2820126.1"/>
    </source>
</evidence>
<keyword evidence="3" id="KW-1185">Reference proteome</keyword>
<feature type="transmembrane region" description="Helical" evidence="1">
    <location>
        <begin position="12"/>
        <end position="29"/>
    </location>
</feature>
<evidence type="ECO:0000313" key="3">
    <source>
        <dbReference type="Proteomes" id="UP000799424"/>
    </source>
</evidence>
<reference evidence="2" key="1">
    <citation type="journal article" date="2020" name="Stud. Mycol.">
        <title>101 Dothideomycetes genomes: a test case for predicting lifestyles and emergence of pathogens.</title>
        <authorList>
            <person name="Haridas S."/>
            <person name="Albert R."/>
            <person name="Binder M."/>
            <person name="Bloem J."/>
            <person name="Labutti K."/>
            <person name="Salamov A."/>
            <person name="Andreopoulos B."/>
            <person name="Baker S."/>
            <person name="Barry K."/>
            <person name="Bills G."/>
            <person name="Bluhm B."/>
            <person name="Cannon C."/>
            <person name="Castanera R."/>
            <person name="Culley D."/>
            <person name="Daum C."/>
            <person name="Ezra D."/>
            <person name="Gonzalez J."/>
            <person name="Henrissat B."/>
            <person name="Kuo A."/>
            <person name="Liang C."/>
            <person name="Lipzen A."/>
            <person name="Lutzoni F."/>
            <person name="Magnuson J."/>
            <person name="Mondo S."/>
            <person name="Nolan M."/>
            <person name="Ohm R."/>
            <person name="Pangilinan J."/>
            <person name="Park H.-J."/>
            <person name="Ramirez L."/>
            <person name="Alfaro M."/>
            <person name="Sun H."/>
            <person name="Tritt A."/>
            <person name="Yoshinaga Y."/>
            <person name="Zwiers L.-H."/>
            <person name="Turgeon B."/>
            <person name="Goodwin S."/>
            <person name="Spatafora J."/>
            <person name="Crous P."/>
            <person name="Grigoriev I."/>
        </authorList>
    </citation>
    <scope>NUCLEOTIDE SEQUENCE</scope>
    <source>
        <strain evidence="2">CBS 113818</strain>
    </source>
</reference>
<keyword evidence="1" id="KW-1133">Transmembrane helix</keyword>
<dbReference type="AlphaFoldDB" id="A0A6A6ZGL1"/>
<keyword evidence="1" id="KW-0472">Membrane</keyword>
<dbReference type="OrthoDB" id="6132759at2759"/>
<gene>
    <name evidence="2" type="ORF">CC86DRAFT_305870</name>
</gene>
<organism evidence="2 3">
    <name type="scientific">Ophiobolus disseminans</name>
    <dbReference type="NCBI Taxonomy" id="1469910"/>
    <lineage>
        <taxon>Eukaryota</taxon>
        <taxon>Fungi</taxon>
        <taxon>Dikarya</taxon>
        <taxon>Ascomycota</taxon>
        <taxon>Pezizomycotina</taxon>
        <taxon>Dothideomycetes</taxon>
        <taxon>Pleosporomycetidae</taxon>
        <taxon>Pleosporales</taxon>
        <taxon>Pleosporineae</taxon>
        <taxon>Phaeosphaeriaceae</taxon>
        <taxon>Ophiobolus</taxon>
    </lineage>
</organism>
<keyword evidence="1" id="KW-0812">Transmembrane</keyword>
<evidence type="ECO:0000256" key="1">
    <source>
        <dbReference type="SAM" id="Phobius"/>
    </source>
</evidence>